<protein>
    <submittedName>
        <fullName evidence="3">Thioredoxin-related protein</fullName>
    </submittedName>
</protein>
<keyword evidence="4" id="KW-1185">Reference proteome</keyword>
<dbReference type="Proteomes" id="UP001245370">
    <property type="component" value="Unassembled WGS sequence"/>
</dbReference>
<evidence type="ECO:0000259" key="2">
    <source>
        <dbReference type="Pfam" id="PF13098"/>
    </source>
</evidence>
<sequence length="130" mass="14020">MRPSACLMLAAGLLAGGLSVALAPAASARELLMFERKGCAYCLKFDHDVAPIYEKTDEGQRAPLRRVDLSDGTPRDVVLAAPVRFTPTFVLVDEGREVGRITGYASDEAFWGLLGSMQDTMTDRMAGARP</sequence>
<dbReference type="Pfam" id="PF13098">
    <property type="entry name" value="Thioredoxin_2"/>
    <property type="match status" value="1"/>
</dbReference>
<name>A0ABU1KMI0_XANFL</name>
<dbReference type="InterPro" id="IPR012336">
    <property type="entry name" value="Thioredoxin-like_fold"/>
</dbReference>
<dbReference type="GeneID" id="95764770"/>
<dbReference type="SUPFAM" id="SSF52833">
    <property type="entry name" value="Thioredoxin-like"/>
    <property type="match status" value="1"/>
</dbReference>
<feature type="signal peptide" evidence="1">
    <location>
        <begin position="1"/>
        <end position="28"/>
    </location>
</feature>
<organism evidence="3 4">
    <name type="scientific">Xanthobacter flavus</name>
    <dbReference type="NCBI Taxonomy" id="281"/>
    <lineage>
        <taxon>Bacteria</taxon>
        <taxon>Pseudomonadati</taxon>
        <taxon>Pseudomonadota</taxon>
        <taxon>Alphaproteobacteria</taxon>
        <taxon>Hyphomicrobiales</taxon>
        <taxon>Xanthobacteraceae</taxon>
        <taxon>Xanthobacter</taxon>
    </lineage>
</organism>
<dbReference type="InterPro" id="IPR036249">
    <property type="entry name" value="Thioredoxin-like_sf"/>
</dbReference>
<proteinExistence type="predicted"/>
<keyword evidence="1" id="KW-0732">Signal</keyword>
<evidence type="ECO:0000313" key="4">
    <source>
        <dbReference type="Proteomes" id="UP001245370"/>
    </source>
</evidence>
<dbReference type="EMBL" id="JAVDPY010000009">
    <property type="protein sequence ID" value="MDR6335833.1"/>
    <property type="molecule type" value="Genomic_DNA"/>
</dbReference>
<gene>
    <name evidence="3" type="ORF">GGQ86_004331</name>
</gene>
<feature type="chain" id="PRO_5046274056" evidence="1">
    <location>
        <begin position="29"/>
        <end position="130"/>
    </location>
</feature>
<evidence type="ECO:0000313" key="3">
    <source>
        <dbReference type="EMBL" id="MDR6335833.1"/>
    </source>
</evidence>
<evidence type="ECO:0000256" key="1">
    <source>
        <dbReference type="SAM" id="SignalP"/>
    </source>
</evidence>
<comment type="caution">
    <text evidence="3">The sequence shown here is derived from an EMBL/GenBank/DDBJ whole genome shotgun (WGS) entry which is preliminary data.</text>
</comment>
<feature type="domain" description="Thioredoxin-like fold" evidence="2">
    <location>
        <begin position="29"/>
        <end position="114"/>
    </location>
</feature>
<reference evidence="3 4" key="1">
    <citation type="submission" date="2023-07" db="EMBL/GenBank/DDBJ databases">
        <title>Genomic Encyclopedia of Type Strains, Phase IV (KMG-IV): sequencing the most valuable type-strain genomes for metagenomic binning, comparative biology and taxonomic classification.</title>
        <authorList>
            <person name="Goeker M."/>
        </authorList>
    </citation>
    <scope>NUCLEOTIDE SEQUENCE [LARGE SCALE GENOMIC DNA]</scope>
    <source>
        <strain evidence="3 4">DSM 338</strain>
    </source>
</reference>
<accession>A0ABU1KMI0</accession>
<dbReference type="RefSeq" id="WP_281809114.1">
    <property type="nucleotide sequence ID" value="NZ_BSDO01000007.1"/>
</dbReference>
<dbReference type="Gene3D" id="3.40.30.10">
    <property type="entry name" value="Glutaredoxin"/>
    <property type="match status" value="1"/>
</dbReference>